<proteinExistence type="predicted"/>
<evidence type="ECO:0000313" key="2">
    <source>
        <dbReference type="EMBL" id="XBS68119.1"/>
    </source>
</evidence>
<dbReference type="InterPro" id="IPR027417">
    <property type="entry name" value="P-loop_NTPase"/>
</dbReference>
<name>A0AAU7Q503_9GAMM</name>
<dbReference type="GO" id="GO:0006302">
    <property type="term" value="P:double-strand break repair"/>
    <property type="evidence" value="ECO:0007669"/>
    <property type="project" value="InterPro"/>
</dbReference>
<dbReference type="AlphaFoldDB" id="A0AAU7Q503"/>
<feature type="domain" description="Rad50/SbcC-type AAA" evidence="1">
    <location>
        <begin position="6"/>
        <end position="130"/>
    </location>
</feature>
<dbReference type="SUPFAM" id="SSF52540">
    <property type="entry name" value="P-loop containing nucleoside triphosphate hydrolases"/>
    <property type="match status" value="1"/>
</dbReference>
<evidence type="ECO:0000259" key="1">
    <source>
        <dbReference type="Pfam" id="PF13476"/>
    </source>
</evidence>
<dbReference type="EMBL" id="CP157947">
    <property type="protein sequence ID" value="XBS68119.1"/>
    <property type="molecule type" value="Genomic_DNA"/>
</dbReference>
<organism evidence="2">
    <name type="scientific">Acerihabitans sp. KWT182</name>
    <dbReference type="NCBI Taxonomy" id="3157919"/>
    <lineage>
        <taxon>Bacteria</taxon>
        <taxon>Pseudomonadati</taxon>
        <taxon>Pseudomonadota</taxon>
        <taxon>Gammaproteobacteria</taxon>
        <taxon>Enterobacterales</taxon>
        <taxon>Pectobacteriaceae</taxon>
        <taxon>Acerihabitans</taxon>
    </lineage>
</organism>
<keyword evidence="2" id="KW-0067">ATP-binding</keyword>
<dbReference type="Pfam" id="PF13476">
    <property type="entry name" value="AAA_23"/>
    <property type="match status" value="1"/>
</dbReference>
<protein>
    <submittedName>
        <fullName evidence="2">ATP-binding protein</fullName>
    </submittedName>
</protein>
<dbReference type="InterPro" id="IPR038729">
    <property type="entry name" value="Rad50/SbcC_AAA"/>
</dbReference>
<accession>A0AAU7Q503</accession>
<dbReference type="GO" id="GO:0016887">
    <property type="term" value="F:ATP hydrolysis activity"/>
    <property type="evidence" value="ECO:0007669"/>
    <property type="project" value="InterPro"/>
</dbReference>
<reference evidence="2" key="1">
    <citation type="submission" date="2024-06" db="EMBL/GenBank/DDBJ databases">
        <authorList>
            <person name="Coelho C."/>
            <person name="Bento M."/>
            <person name="Garcia E."/>
            <person name="Camelo A."/>
            <person name="Brandao I."/>
            <person name="Espirito Santo C."/>
            <person name="Trovao J."/>
            <person name="Verissimo A."/>
            <person name="Costa J."/>
            <person name="Tiago I."/>
        </authorList>
    </citation>
    <scope>NUCLEOTIDE SEQUENCE</scope>
    <source>
        <strain evidence="2">KWT182</strain>
    </source>
</reference>
<keyword evidence="2" id="KW-0547">Nucleotide-binding</keyword>
<gene>
    <name evidence="2" type="ORF">ABK905_14785</name>
</gene>
<sequence length="138" mass="15045">MEARTLVLSNVGRFERLEVLLAPTEDITGKVTVFIGNNGAGKTTVLKALATSLSWFVARLRTDKGNGSPIPEGEVLNGQASARIILNLSAKADNEEGTKENVSHTLYQWELSRTVKGKKATFTSNLHDTSKLAEIYKK</sequence>
<dbReference type="GO" id="GO:0005524">
    <property type="term" value="F:ATP binding"/>
    <property type="evidence" value="ECO:0007669"/>
    <property type="project" value="UniProtKB-KW"/>
</dbReference>
<dbReference type="Gene3D" id="3.40.50.300">
    <property type="entry name" value="P-loop containing nucleotide triphosphate hydrolases"/>
    <property type="match status" value="1"/>
</dbReference>